<dbReference type="PROSITE" id="PS50943">
    <property type="entry name" value="HTH_CROC1"/>
    <property type="match status" value="1"/>
</dbReference>
<dbReference type="Proteomes" id="UP000317316">
    <property type="component" value="Unassembled WGS sequence"/>
</dbReference>
<name>A0A544TAX7_9BACI</name>
<feature type="domain" description="LysM" evidence="3">
    <location>
        <begin position="64"/>
        <end position="107"/>
    </location>
</feature>
<evidence type="ECO:0000259" key="4">
    <source>
        <dbReference type="PROSITE" id="PS51910"/>
    </source>
</evidence>
<dbReference type="PROSITE" id="PS51782">
    <property type="entry name" value="LYSM"/>
    <property type="match status" value="2"/>
</dbReference>
<keyword evidence="6" id="KW-1185">Reference proteome</keyword>
<dbReference type="InterPro" id="IPR029070">
    <property type="entry name" value="Chitinase_insertion_sf"/>
</dbReference>
<protein>
    <submittedName>
        <fullName evidence="5">LysM peptidoglycan-binding domain-containing protein</fullName>
    </submittedName>
</protein>
<organism evidence="5 6">
    <name type="scientific">Psychrobacillus lasiicapitis</name>
    <dbReference type="NCBI Taxonomy" id="1636719"/>
    <lineage>
        <taxon>Bacteria</taxon>
        <taxon>Bacillati</taxon>
        <taxon>Bacillota</taxon>
        <taxon>Bacilli</taxon>
        <taxon>Bacillales</taxon>
        <taxon>Bacillaceae</taxon>
        <taxon>Psychrobacillus</taxon>
    </lineage>
</organism>
<evidence type="ECO:0000256" key="1">
    <source>
        <dbReference type="ARBA" id="ARBA00023295"/>
    </source>
</evidence>
<dbReference type="EMBL" id="VDGH01000004">
    <property type="protein sequence ID" value="TQR14620.1"/>
    <property type="molecule type" value="Genomic_DNA"/>
</dbReference>
<feature type="domain" description="LysM" evidence="3">
    <location>
        <begin position="112"/>
        <end position="155"/>
    </location>
</feature>
<dbReference type="GO" id="GO:0005975">
    <property type="term" value="P:carbohydrate metabolic process"/>
    <property type="evidence" value="ECO:0007669"/>
    <property type="project" value="InterPro"/>
</dbReference>
<dbReference type="Gene3D" id="3.10.50.10">
    <property type="match status" value="1"/>
</dbReference>
<dbReference type="InterPro" id="IPR017853">
    <property type="entry name" value="GH"/>
</dbReference>
<dbReference type="InterPro" id="IPR036779">
    <property type="entry name" value="LysM_dom_sf"/>
</dbReference>
<dbReference type="PANTHER" id="PTHR46066">
    <property type="entry name" value="CHITINASE DOMAIN-CONTAINING PROTEIN 1 FAMILY MEMBER"/>
    <property type="match status" value="1"/>
</dbReference>
<dbReference type="Pfam" id="PF01476">
    <property type="entry name" value="LysM"/>
    <property type="match status" value="2"/>
</dbReference>
<dbReference type="CDD" id="cd00118">
    <property type="entry name" value="LysM"/>
    <property type="match status" value="2"/>
</dbReference>
<dbReference type="SMART" id="SM00257">
    <property type="entry name" value="LysM"/>
    <property type="match status" value="2"/>
</dbReference>
<accession>A0A544TAX7</accession>
<dbReference type="InterPro" id="IPR001387">
    <property type="entry name" value="Cro/C1-type_HTH"/>
</dbReference>
<dbReference type="Gene3D" id="3.10.350.10">
    <property type="entry name" value="LysM domain"/>
    <property type="match status" value="2"/>
</dbReference>
<dbReference type="OrthoDB" id="9775889at2"/>
<dbReference type="Pfam" id="PF00704">
    <property type="entry name" value="Glyco_hydro_18"/>
    <property type="match status" value="1"/>
</dbReference>
<feature type="domain" description="GH18" evidence="4">
    <location>
        <begin position="184"/>
        <end position="493"/>
    </location>
</feature>
<reference evidence="5 6" key="1">
    <citation type="submission" date="2019-05" db="EMBL/GenBank/DDBJ databases">
        <title>Psychrobacillus vulpis sp. nov., a new species isolated from feces of a red fox that inhabits in The Tablas de Daimiel Natural Park, Albacete, Spain.</title>
        <authorList>
            <person name="Rodriguez M."/>
            <person name="Reina J.C."/>
            <person name="Bejar V."/>
            <person name="Llamas I."/>
        </authorList>
    </citation>
    <scope>NUCLEOTIDE SEQUENCE [LARGE SCALE GENOMIC DNA]</scope>
    <source>
        <strain evidence="5 6">NEAU-3TGS17</strain>
    </source>
</reference>
<feature type="domain" description="HTH cro/C1-type" evidence="2">
    <location>
        <begin position="120"/>
        <end position="136"/>
    </location>
</feature>
<dbReference type="SUPFAM" id="SSF54106">
    <property type="entry name" value="LysM domain"/>
    <property type="match status" value="2"/>
</dbReference>
<dbReference type="Gene3D" id="3.20.20.80">
    <property type="entry name" value="Glycosidases"/>
    <property type="match status" value="1"/>
</dbReference>
<sequence>MLLLNAGPVQGLAAANSLSIGTVLTDNVNVLSLPKQGSSAITMLNKGEEFPLLSTFSGDSSNTIIHTVVSGNTLWKISNQYGISLNDLVTANKLYTTEIRIGQQLIIPQKYNLYTVMKDDTLWKIANKYGVSVNDIAKLNNLRSSNLEIGQILKIPDYYVQVQLLGGKTGWVKKSYLQIKTQVRIIMGWKYNGSSKNYTEQLNHPNLNVVSPRWYTLNNTGNFVTIATDSKYLQAAHSKGKKVWPLIGNKFDPILTDKVLSNAGNRQKLVSALKNSLVQTKSDGINVDFENIDPKNTKDFVLFITELKKALQPHGIKVSVDVTRENSDPFWSGSLDRKELGKIADYIIMMGYEEHWGGSPKAGSVASMPWTKQGVELLMEEVPSQKIVLAVPFFTREWITNLSTKKVKSIDRTMGEVEQIISSKGIDKIWDPTTQQNYVEFNTNGEMHQIWVEDQQSMRLRIDLAKQYNLGGVAAWYVGSETPDIWDVYHFNQ</sequence>
<dbReference type="GO" id="GO:0008061">
    <property type="term" value="F:chitin binding"/>
    <property type="evidence" value="ECO:0007669"/>
    <property type="project" value="InterPro"/>
</dbReference>
<evidence type="ECO:0000259" key="2">
    <source>
        <dbReference type="PROSITE" id="PS50943"/>
    </source>
</evidence>
<evidence type="ECO:0000313" key="6">
    <source>
        <dbReference type="Proteomes" id="UP000317316"/>
    </source>
</evidence>
<gene>
    <name evidence="5" type="ORF">FG382_08915</name>
</gene>
<comment type="caution">
    <text evidence="5">The sequence shown here is derived from an EMBL/GenBank/DDBJ whole genome shotgun (WGS) entry which is preliminary data.</text>
</comment>
<proteinExistence type="predicted"/>
<dbReference type="SUPFAM" id="SSF51445">
    <property type="entry name" value="(Trans)glycosidases"/>
    <property type="match status" value="1"/>
</dbReference>
<evidence type="ECO:0000259" key="3">
    <source>
        <dbReference type="PROSITE" id="PS51782"/>
    </source>
</evidence>
<dbReference type="GO" id="GO:0016798">
    <property type="term" value="F:hydrolase activity, acting on glycosyl bonds"/>
    <property type="evidence" value="ECO:0007669"/>
    <property type="project" value="UniProtKB-KW"/>
</dbReference>
<keyword evidence="1" id="KW-0378">Hydrolase</keyword>
<dbReference type="AlphaFoldDB" id="A0A544TAX7"/>
<dbReference type="InterPro" id="IPR001223">
    <property type="entry name" value="Glyco_hydro18_cat"/>
</dbReference>
<keyword evidence="1" id="KW-0326">Glycosidase</keyword>
<dbReference type="SMART" id="SM00636">
    <property type="entry name" value="Glyco_18"/>
    <property type="match status" value="1"/>
</dbReference>
<dbReference type="InterPro" id="IPR011583">
    <property type="entry name" value="Chitinase_II/V-like_cat"/>
</dbReference>
<dbReference type="InterPro" id="IPR018392">
    <property type="entry name" value="LysM"/>
</dbReference>
<evidence type="ECO:0000313" key="5">
    <source>
        <dbReference type="EMBL" id="TQR14620.1"/>
    </source>
</evidence>
<dbReference type="PANTHER" id="PTHR46066:SF2">
    <property type="entry name" value="CHITINASE DOMAIN-CONTAINING PROTEIN 1"/>
    <property type="match status" value="1"/>
</dbReference>
<dbReference type="PROSITE" id="PS51910">
    <property type="entry name" value="GH18_2"/>
    <property type="match status" value="1"/>
</dbReference>